<proteinExistence type="predicted"/>
<dbReference type="EMBL" id="SLYB01000032">
    <property type="protein sequence ID" value="TCP91288.1"/>
    <property type="molecule type" value="Genomic_DNA"/>
</dbReference>
<reference evidence="3 4" key="1">
    <citation type="submission" date="2019-03" db="EMBL/GenBank/DDBJ databases">
        <title>Genomic Encyclopedia of Type Strains, Phase IV (KMG-IV): sequencing the most valuable type-strain genomes for metagenomic binning, comparative biology and taxonomic classification.</title>
        <authorList>
            <person name="Goeker M."/>
        </authorList>
    </citation>
    <scope>NUCLEOTIDE SEQUENCE [LARGE SCALE GENOMIC DNA]</scope>
    <source>
        <strain evidence="3 4">DSM 28404</strain>
    </source>
</reference>
<dbReference type="InterPro" id="IPR029058">
    <property type="entry name" value="AB_hydrolase_fold"/>
</dbReference>
<keyword evidence="1" id="KW-0732">Signal</keyword>
<gene>
    <name evidence="3" type="ORF">EDC44_13228</name>
</gene>
<organism evidence="3 4">
    <name type="scientific">Cricetibacter osteomyelitidis</name>
    <dbReference type="NCBI Taxonomy" id="1521931"/>
    <lineage>
        <taxon>Bacteria</taxon>
        <taxon>Pseudomonadati</taxon>
        <taxon>Pseudomonadota</taxon>
        <taxon>Gammaproteobacteria</taxon>
        <taxon>Pasteurellales</taxon>
        <taxon>Pasteurellaceae</taxon>
        <taxon>Cricetibacter</taxon>
    </lineage>
</organism>
<dbReference type="Gene3D" id="3.40.50.1820">
    <property type="entry name" value="alpha/beta hydrolase"/>
    <property type="match status" value="1"/>
</dbReference>
<protein>
    <recommendedName>
        <fullName evidence="2">BD-FAE-like domain-containing protein</fullName>
    </recommendedName>
</protein>
<keyword evidence="4" id="KW-1185">Reference proteome</keyword>
<dbReference type="Pfam" id="PF20434">
    <property type="entry name" value="BD-FAE"/>
    <property type="match status" value="1"/>
</dbReference>
<feature type="domain" description="BD-FAE-like" evidence="2">
    <location>
        <begin position="146"/>
        <end position="257"/>
    </location>
</feature>
<dbReference type="Proteomes" id="UP000295763">
    <property type="component" value="Unassembled WGS sequence"/>
</dbReference>
<dbReference type="InterPro" id="IPR049492">
    <property type="entry name" value="BD-FAE-like_dom"/>
</dbReference>
<dbReference type="AlphaFoldDB" id="A0A4R2T2S2"/>
<sequence length="506" mass="54836">MKLKTSLLAMLIAGFFSANAAADNGSINSQPAKPPMKAKAEPVRYPVPKNLDFSQVQGEKRQFEINGNAVPYRAFEHIVYVLKPSDTRYQTMNIYIPEAYFNGGTIDGYNADTAPIFFPNDVGGYMPATAGKPELGTRGGDSPNAIMVALSKGYVVASVGARGRTESDGKAPAAIIDLKAAVRYLKANDKLMAGDANKIISNGTSAGGALSALLGTSGNAPQYEPYLKAAGAAAATDDIFAVSVYCPITNLEHADMAYEWQFNGVNDYKKIDMHNIDYRVERKLINGTQTAAQIALSDQLKPLFPAYVNGLNFKDKQGQPLTLDEKGNGSFKQFIEAKLMESAQKALDNGTDLSDQTWLTIENGNVTAADFDSYAKFVGRQKTAPAFDAVDLSSGENQLFGDTHTDKKHFTDFAMQHSTAANAKRVDNAIVGLMNAMNYQSPTQHYRIRVGENDRDTSLAISALLALKLQNEGKAVDYALPWGVPHSGDYDLDELFDWVKSVVKGE</sequence>
<accession>A0A4R2T2S2</accession>
<dbReference type="InterPro" id="IPR048124">
    <property type="entry name" value="Tannase_B"/>
</dbReference>
<evidence type="ECO:0000313" key="3">
    <source>
        <dbReference type="EMBL" id="TCP91288.1"/>
    </source>
</evidence>
<feature type="chain" id="PRO_5020686238" description="BD-FAE-like domain-containing protein" evidence="1">
    <location>
        <begin position="21"/>
        <end position="506"/>
    </location>
</feature>
<evidence type="ECO:0000259" key="2">
    <source>
        <dbReference type="Pfam" id="PF20434"/>
    </source>
</evidence>
<comment type="caution">
    <text evidence="3">The sequence shown here is derived from an EMBL/GenBank/DDBJ whole genome shotgun (WGS) entry which is preliminary data.</text>
</comment>
<dbReference type="NCBIfam" id="NF041556">
    <property type="entry name" value="tannase_B"/>
    <property type="match status" value="1"/>
</dbReference>
<name>A0A4R2T2S2_9PAST</name>
<evidence type="ECO:0000313" key="4">
    <source>
        <dbReference type="Proteomes" id="UP000295763"/>
    </source>
</evidence>
<evidence type="ECO:0000256" key="1">
    <source>
        <dbReference type="SAM" id="SignalP"/>
    </source>
</evidence>
<dbReference type="SUPFAM" id="SSF53474">
    <property type="entry name" value="alpha/beta-Hydrolases"/>
    <property type="match status" value="1"/>
</dbReference>
<feature type="signal peptide" evidence="1">
    <location>
        <begin position="1"/>
        <end position="20"/>
    </location>
</feature>